<dbReference type="InterPro" id="IPR000010">
    <property type="entry name" value="Cystatin_dom"/>
</dbReference>
<reference evidence="5" key="1">
    <citation type="submission" date="2023-06" db="EMBL/GenBank/DDBJ databases">
        <title>Male Hemibagrus guttatus genome.</title>
        <authorList>
            <person name="Bian C."/>
        </authorList>
    </citation>
    <scope>NUCLEOTIDE SEQUENCE</scope>
    <source>
        <strain evidence="5">Male_cb2023</strain>
        <tissue evidence="5">Muscle</tissue>
    </source>
</reference>
<proteinExistence type="inferred from homology"/>
<dbReference type="GO" id="GO:1903979">
    <property type="term" value="P:negative regulation of microglial cell activation"/>
    <property type="evidence" value="ECO:0007669"/>
    <property type="project" value="TreeGrafter"/>
</dbReference>
<dbReference type="GO" id="GO:0005770">
    <property type="term" value="C:late endosome"/>
    <property type="evidence" value="ECO:0007669"/>
    <property type="project" value="TreeGrafter"/>
</dbReference>
<dbReference type="GO" id="GO:0005783">
    <property type="term" value="C:endoplasmic reticulum"/>
    <property type="evidence" value="ECO:0007669"/>
    <property type="project" value="TreeGrafter"/>
</dbReference>
<sequence>MSDNGKSPVHNFVKGPTPGKPQNVNKNDTDVKQAVLTATYTFNNMSNDAFFFKASAIDEAQKQIVKGIKYILKIEISRTVCMKREIDADLATCGFQPKPGLQQTFLCNFEVWAIPWLKIMKTTHFFCFSSDKYY</sequence>
<accession>A0AAE0VC32</accession>
<dbReference type="PANTHER" id="PTHR47141">
    <property type="entry name" value="CYSTATIN-F"/>
    <property type="match status" value="1"/>
</dbReference>
<dbReference type="InterPro" id="IPR046350">
    <property type="entry name" value="Cystatin_sf"/>
</dbReference>
<evidence type="ECO:0000313" key="5">
    <source>
        <dbReference type="EMBL" id="KAK3554762.1"/>
    </source>
</evidence>
<dbReference type="FunFam" id="3.10.450.10:FF:000004">
    <property type="entry name" value="Cystatin C"/>
    <property type="match status" value="1"/>
</dbReference>
<organism evidence="5 6">
    <name type="scientific">Hemibagrus guttatus</name>
    <dbReference type="NCBI Taxonomy" id="175788"/>
    <lineage>
        <taxon>Eukaryota</taxon>
        <taxon>Metazoa</taxon>
        <taxon>Chordata</taxon>
        <taxon>Craniata</taxon>
        <taxon>Vertebrata</taxon>
        <taxon>Euteleostomi</taxon>
        <taxon>Actinopterygii</taxon>
        <taxon>Neopterygii</taxon>
        <taxon>Teleostei</taxon>
        <taxon>Ostariophysi</taxon>
        <taxon>Siluriformes</taxon>
        <taxon>Bagridae</taxon>
        <taxon>Hemibagrus</taxon>
    </lineage>
</organism>
<feature type="region of interest" description="Disordered" evidence="3">
    <location>
        <begin position="1"/>
        <end position="27"/>
    </location>
</feature>
<dbReference type="GO" id="GO:0006955">
    <property type="term" value="P:immune response"/>
    <property type="evidence" value="ECO:0007669"/>
    <property type="project" value="InterPro"/>
</dbReference>
<keyword evidence="6" id="KW-1185">Reference proteome</keyword>
<dbReference type="SUPFAM" id="SSF54403">
    <property type="entry name" value="Cystatin/monellin"/>
    <property type="match status" value="1"/>
</dbReference>
<dbReference type="AlphaFoldDB" id="A0AAE0VC32"/>
<dbReference type="Gene3D" id="3.10.450.10">
    <property type="match status" value="1"/>
</dbReference>
<dbReference type="GO" id="GO:0005764">
    <property type="term" value="C:lysosome"/>
    <property type="evidence" value="ECO:0007669"/>
    <property type="project" value="TreeGrafter"/>
</dbReference>
<evidence type="ECO:0000256" key="2">
    <source>
        <dbReference type="ARBA" id="ARBA00023157"/>
    </source>
</evidence>
<comment type="similarity">
    <text evidence="1">Belongs to the cystatin family.</text>
</comment>
<evidence type="ECO:0000259" key="4">
    <source>
        <dbReference type="SMART" id="SM00043"/>
    </source>
</evidence>
<dbReference type="PANTHER" id="PTHR47141:SF1">
    <property type="entry name" value="CYSTATIN-F"/>
    <property type="match status" value="1"/>
</dbReference>
<evidence type="ECO:0000313" key="6">
    <source>
        <dbReference type="Proteomes" id="UP001274896"/>
    </source>
</evidence>
<dbReference type="GO" id="GO:0005794">
    <property type="term" value="C:Golgi apparatus"/>
    <property type="evidence" value="ECO:0007669"/>
    <property type="project" value="TreeGrafter"/>
</dbReference>
<feature type="domain" description="Cystatin" evidence="4">
    <location>
        <begin position="16"/>
        <end position="125"/>
    </location>
</feature>
<keyword evidence="2" id="KW-1015">Disulfide bond</keyword>
<dbReference type="Pfam" id="PF00031">
    <property type="entry name" value="Cystatin"/>
    <property type="match status" value="1"/>
</dbReference>
<evidence type="ECO:0000256" key="3">
    <source>
        <dbReference type="SAM" id="MobiDB-lite"/>
    </source>
</evidence>
<dbReference type="SMART" id="SM00043">
    <property type="entry name" value="CY"/>
    <property type="match status" value="1"/>
</dbReference>
<protein>
    <recommendedName>
        <fullName evidence="4">Cystatin domain-containing protein</fullName>
    </recommendedName>
</protein>
<evidence type="ECO:0000256" key="1">
    <source>
        <dbReference type="ARBA" id="ARBA00009403"/>
    </source>
</evidence>
<dbReference type="GO" id="GO:0005615">
    <property type="term" value="C:extracellular space"/>
    <property type="evidence" value="ECO:0007669"/>
    <property type="project" value="TreeGrafter"/>
</dbReference>
<dbReference type="GO" id="GO:0004869">
    <property type="term" value="F:cysteine-type endopeptidase inhibitor activity"/>
    <property type="evidence" value="ECO:0007669"/>
    <property type="project" value="InterPro"/>
</dbReference>
<dbReference type="Proteomes" id="UP001274896">
    <property type="component" value="Unassembled WGS sequence"/>
</dbReference>
<name>A0AAE0VC32_9TELE</name>
<comment type="caution">
    <text evidence="5">The sequence shown here is derived from an EMBL/GenBank/DDBJ whole genome shotgun (WGS) entry which is preliminary data.</text>
</comment>
<dbReference type="EMBL" id="JAUCMX010000002">
    <property type="protein sequence ID" value="KAK3554762.1"/>
    <property type="molecule type" value="Genomic_DNA"/>
</dbReference>
<dbReference type="GO" id="GO:0031643">
    <property type="term" value="P:positive regulation of myelination"/>
    <property type="evidence" value="ECO:0007669"/>
    <property type="project" value="TreeGrafter"/>
</dbReference>
<dbReference type="CDD" id="cd00042">
    <property type="entry name" value="CY"/>
    <property type="match status" value="1"/>
</dbReference>
<gene>
    <name evidence="5" type="ORF">QTP70_033454</name>
</gene>
<dbReference type="InterPro" id="IPR042886">
    <property type="entry name" value="Cystatin-F"/>
</dbReference>